<organism evidence="2 3">
    <name type="scientific">Sulfuriferula multivorans</name>
    <dbReference type="NCBI Taxonomy" id="1559896"/>
    <lineage>
        <taxon>Bacteria</taxon>
        <taxon>Pseudomonadati</taxon>
        <taxon>Pseudomonadota</taxon>
        <taxon>Betaproteobacteria</taxon>
        <taxon>Nitrosomonadales</taxon>
        <taxon>Sulfuricellaceae</taxon>
        <taxon>Sulfuriferula</taxon>
    </lineage>
</organism>
<name>A0A401JDT5_9PROT</name>
<dbReference type="Gene3D" id="3.40.50.150">
    <property type="entry name" value="Vaccinia Virus protein VP39"/>
    <property type="match status" value="1"/>
</dbReference>
<protein>
    <recommendedName>
        <fullName evidence="1">Methyltransferase FkbM domain-containing protein</fullName>
    </recommendedName>
</protein>
<dbReference type="AlphaFoldDB" id="A0A401JDT5"/>
<dbReference type="InterPro" id="IPR029063">
    <property type="entry name" value="SAM-dependent_MTases_sf"/>
</dbReference>
<feature type="domain" description="Methyltransferase FkbM" evidence="1">
    <location>
        <begin position="10"/>
        <end position="87"/>
    </location>
</feature>
<accession>A0A401JDT5</accession>
<dbReference type="NCBIfam" id="TIGR01444">
    <property type="entry name" value="fkbM_fam"/>
    <property type="match status" value="1"/>
</dbReference>
<gene>
    <name evidence="2" type="ORF">SFMTTN_1565</name>
</gene>
<dbReference type="Pfam" id="PF05050">
    <property type="entry name" value="Methyltransf_21"/>
    <property type="match status" value="1"/>
</dbReference>
<evidence type="ECO:0000313" key="3">
    <source>
        <dbReference type="Proteomes" id="UP000286806"/>
    </source>
</evidence>
<comment type="caution">
    <text evidence="2">The sequence shown here is derived from an EMBL/GenBank/DDBJ whole genome shotgun (WGS) entry which is preliminary data.</text>
</comment>
<proteinExistence type="predicted"/>
<dbReference type="Proteomes" id="UP000286806">
    <property type="component" value="Unassembled WGS sequence"/>
</dbReference>
<evidence type="ECO:0000313" key="2">
    <source>
        <dbReference type="EMBL" id="GBL45754.1"/>
    </source>
</evidence>
<dbReference type="SUPFAM" id="SSF53335">
    <property type="entry name" value="S-adenosyl-L-methionine-dependent methyltransferases"/>
    <property type="match status" value="1"/>
</dbReference>
<reference evidence="2 3" key="1">
    <citation type="journal article" date="2019" name="Front. Microbiol.">
        <title>Genomes of Neutrophilic Sulfur-Oxidizing Chemolithoautotrophs Representing 9 Proteobacterial Species From 8 Genera.</title>
        <authorList>
            <person name="Watanabe T."/>
            <person name="Kojima H."/>
            <person name="Umezawa K."/>
            <person name="Hori C."/>
            <person name="Takasuka T.E."/>
            <person name="Kato Y."/>
            <person name="Fukui M."/>
        </authorList>
    </citation>
    <scope>NUCLEOTIDE SEQUENCE [LARGE SCALE GENOMIC DNA]</scope>
    <source>
        <strain evidence="2 3">TTN</strain>
    </source>
</reference>
<evidence type="ECO:0000259" key="1">
    <source>
        <dbReference type="Pfam" id="PF05050"/>
    </source>
</evidence>
<dbReference type="EMBL" id="BGOW01000014">
    <property type="protein sequence ID" value="GBL45754.1"/>
    <property type="molecule type" value="Genomic_DNA"/>
</dbReference>
<dbReference type="InterPro" id="IPR006342">
    <property type="entry name" value="FkbM_mtfrase"/>
</dbReference>
<keyword evidence="3" id="KW-1185">Reference proteome</keyword>
<sequence length="129" mass="14183">MRPIGEASAILQVPTMPLDDLADKIPSIKLIKIDVEGAEQLAIEGMKKLLAQHHPYLIIEITDQYLKPFGHSAQGLSNSLCSLGYRMYKITPNGLTETSPDRAADEDQYNALFSKNPLGSLLSHVLIPQ</sequence>